<dbReference type="PANTHER" id="PTHR10131">
    <property type="entry name" value="TNF RECEPTOR ASSOCIATED FACTOR"/>
    <property type="match status" value="1"/>
</dbReference>
<organism evidence="7 8">
    <name type="scientific">Oopsacas minuta</name>
    <dbReference type="NCBI Taxonomy" id="111878"/>
    <lineage>
        <taxon>Eukaryota</taxon>
        <taxon>Metazoa</taxon>
        <taxon>Porifera</taxon>
        <taxon>Hexactinellida</taxon>
        <taxon>Hexasterophora</taxon>
        <taxon>Lyssacinosida</taxon>
        <taxon>Leucopsacidae</taxon>
        <taxon>Oopsacas</taxon>
    </lineage>
</organism>
<evidence type="ECO:0000256" key="2">
    <source>
        <dbReference type="ARBA" id="ARBA00022771"/>
    </source>
</evidence>
<comment type="caution">
    <text evidence="7">The sequence shown here is derived from an EMBL/GenBank/DDBJ whole genome shotgun (WGS) entry which is preliminary data.</text>
</comment>
<feature type="coiled-coil region" evidence="5">
    <location>
        <begin position="238"/>
        <end position="307"/>
    </location>
</feature>
<keyword evidence="7" id="KW-0675">Receptor</keyword>
<evidence type="ECO:0000313" key="7">
    <source>
        <dbReference type="EMBL" id="KAI6647361.1"/>
    </source>
</evidence>
<evidence type="ECO:0000256" key="3">
    <source>
        <dbReference type="ARBA" id="ARBA00022833"/>
    </source>
</evidence>
<proteinExistence type="predicted"/>
<dbReference type="SUPFAM" id="SSF49599">
    <property type="entry name" value="TRAF domain-like"/>
    <property type="match status" value="1"/>
</dbReference>
<reference evidence="7 8" key="1">
    <citation type="journal article" date="2023" name="BMC Biol.">
        <title>The compact genome of the sponge Oopsacas minuta (Hexactinellida) is lacking key metazoan core genes.</title>
        <authorList>
            <person name="Santini S."/>
            <person name="Schenkelaars Q."/>
            <person name="Jourda C."/>
            <person name="Duchesne M."/>
            <person name="Belahbib H."/>
            <person name="Rocher C."/>
            <person name="Selva M."/>
            <person name="Riesgo A."/>
            <person name="Vervoort M."/>
            <person name="Leys S.P."/>
            <person name="Kodjabachian L."/>
            <person name="Le Bivic A."/>
            <person name="Borchiellini C."/>
            <person name="Claverie J.M."/>
            <person name="Renard E."/>
        </authorList>
    </citation>
    <scope>NUCLEOTIDE SEQUENCE [LARGE SCALE GENOMIC DNA]</scope>
    <source>
        <strain evidence="7">SPO-2</strain>
    </source>
</reference>
<protein>
    <submittedName>
        <fullName evidence="7">TNF receptor-associated factor 4-like</fullName>
    </submittedName>
</protein>
<feature type="zinc finger region" description="TRAF-type" evidence="4">
    <location>
        <begin position="163"/>
        <end position="218"/>
    </location>
</feature>
<evidence type="ECO:0000259" key="6">
    <source>
        <dbReference type="PROSITE" id="PS50145"/>
    </source>
</evidence>
<dbReference type="InterPro" id="IPR001293">
    <property type="entry name" value="Znf_TRAF"/>
</dbReference>
<feature type="domain" description="TRAF-type" evidence="6">
    <location>
        <begin position="108"/>
        <end position="153"/>
    </location>
</feature>
<dbReference type="PANTHER" id="PTHR10131:SF94">
    <property type="entry name" value="TNF RECEPTOR-ASSOCIATED FACTOR 4"/>
    <property type="match status" value="1"/>
</dbReference>
<evidence type="ECO:0000256" key="4">
    <source>
        <dbReference type="PROSITE-ProRule" id="PRU00207"/>
    </source>
</evidence>
<dbReference type="GO" id="GO:0008270">
    <property type="term" value="F:zinc ion binding"/>
    <property type="evidence" value="ECO:0007669"/>
    <property type="project" value="UniProtKB-KW"/>
</dbReference>
<name>A0AAV7JFC9_9METZ</name>
<accession>A0AAV7JFC9</accession>
<dbReference type="Gene3D" id="3.30.40.10">
    <property type="entry name" value="Zinc/RING finger domain, C3HC4 (zinc finger)"/>
    <property type="match status" value="2"/>
</dbReference>
<evidence type="ECO:0000256" key="5">
    <source>
        <dbReference type="SAM" id="Coils"/>
    </source>
</evidence>
<keyword evidence="8" id="KW-1185">Reference proteome</keyword>
<dbReference type="AlphaFoldDB" id="A0AAV7JFC9"/>
<keyword evidence="5" id="KW-0175">Coiled coil</keyword>
<keyword evidence="1 4" id="KW-0479">Metal-binding</keyword>
<keyword evidence="2 4" id="KW-0863">Zinc-finger</keyword>
<feature type="zinc finger region" description="TRAF-type" evidence="4">
    <location>
        <begin position="108"/>
        <end position="153"/>
    </location>
</feature>
<evidence type="ECO:0000313" key="8">
    <source>
        <dbReference type="Proteomes" id="UP001165289"/>
    </source>
</evidence>
<dbReference type="InterPro" id="IPR013083">
    <property type="entry name" value="Znf_RING/FYVE/PHD"/>
</dbReference>
<dbReference type="Pfam" id="PF02176">
    <property type="entry name" value="zf-TRAF"/>
    <property type="match status" value="2"/>
</dbReference>
<gene>
    <name evidence="7" type="ORF">LOD99_12357</name>
</gene>
<keyword evidence="3 4" id="KW-0862">Zinc</keyword>
<evidence type="ECO:0000256" key="1">
    <source>
        <dbReference type="ARBA" id="ARBA00022723"/>
    </source>
</evidence>
<dbReference type="EMBL" id="JAKMXF010000343">
    <property type="protein sequence ID" value="KAI6647361.1"/>
    <property type="molecule type" value="Genomic_DNA"/>
</dbReference>
<sequence>MEDKLQLDTISLLLVEKDGLLGGYRPELLKENIPTHFENFVICSKCGGLMREACETSNPQIFMCGVCAGSEHKNSLIPNNNIIINMIIYCPLKCRGCEWEGSISSADTHLDTCDYFNLECSLSCGVVLKRMDMEIHITQECKQREIECEYCKEYIKDIETCFHILQCNSYPIQCENGCGEEMQRQHMQFHKDDLCPYTLIYCDYHKYGCCANIERNNIDTHNNDNRFQHMELFMQTGINNLTEKLDRVNQENRIMKEQIDSLKMENLVKERTLVALADGYASLRQDLDKVNNNKEEISKNVRVYQDQFLKHSVRPMVERVDELEKSNTEIKTELADKAEIKSVELLTQRCRDLDYLSSFQFTRKFIVEGISEGGLKIISENWEETKYSPVKVLKLQREIIRDANGVVLVRFTGLFNIRQHRNSRIRICIALKTQPHELIQSIHKFTVIPNWEETRNTQEASKVIKKFQTTQYYELAHIPLEEMKSHYICINDSVSIQVYFDCEASI</sequence>
<dbReference type="Proteomes" id="UP001165289">
    <property type="component" value="Unassembled WGS sequence"/>
</dbReference>
<feature type="domain" description="TRAF-type" evidence="6">
    <location>
        <begin position="163"/>
        <end position="218"/>
    </location>
</feature>
<dbReference type="PROSITE" id="PS50145">
    <property type="entry name" value="ZF_TRAF"/>
    <property type="match status" value="2"/>
</dbReference>